<evidence type="ECO:0000313" key="6">
    <source>
        <dbReference type="Proteomes" id="UP000472676"/>
    </source>
</evidence>
<gene>
    <name evidence="5" type="ORF">G7Y85_17605</name>
</gene>
<comment type="caution">
    <text evidence="5">The sequence shown here is derived from an EMBL/GenBank/DDBJ whole genome shotgun (WGS) entry which is preliminary data.</text>
</comment>
<evidence type="ECO:0000256" key="2">
    <source>
        <dbReference type="ARBA" id="ARBA00022679"/>
    </source>
</evidence>
<dbReference type="AlphaFoldDB" id="A0A6M2BWF0"/>
<keyword evidence="2" id="KW-0808">Transferase</keyword>
<dbReference type="InterPro" id="IPR022300">
    <property type="entry name" value="PPK2-rel_1"/>
</dbReference>
<dbReference type="Proteomes" id="UP000472676">
    <property type="component" value="Unassembled WGS sequence"/>
</dbReference>
<keyword evidence="3 5" id="KW-0418">Kinase</keyword>
<dbReference type="PANTHER" id="PTHR34383">
    <property type="entry name" value="POLYPHOSPHATE:AMP PHOSPHOTRANSFERASE-RELATED"/>
    <property type="match status" value="1"/>
</dbReference>
<reference evidence="5 6" key="1">
    <citation type="journal article" date="2014" name="Int. J. Syst. Evol. Microbiol.">
        <title>Solimonas terrae sp. nov., isolated from soil.</title>
        <authorList>
            <person name="Kim S.J."/>
            <person name="Moon J.Y."/>
            <person name="Weon H.Y."/>
            <person name="Ahn J.H."/>
            <person name="Chen W.M."/>
            <person name="Kwon S.W."/>
        </authorList>
    </citation>
    <scope>NUCLEOTIDE SEQUENCE [LARGE SCALE GENOMIC DNA]</scope>
    <source>
        <strain evidence="5 6">KIS83-12</strain>
    </source>
</reference>
<dbReference type="EMBL" id="JAAMOW010000009">
    <property type="protein sequence ID" value="NGY06595.1"/>
    <property type="molecule type" value="Genomic_DNA"/>
</dbReference>
<feature type="domain" description="Polyphosphate kinase-2-related" evidence="4">
    <location>
        <begin position="34"/>
        <end position="268"/>
    </location>
</feature>
<proteinExistence type="inferred from homology"/>
<dbReference type="InterPro" id="IPR027417">
    <property type="entry name" value="P-loop_NTPase"/>
</dbReference>
<dbReference type="Gene3D" id="3.40.50.300">
    <property type="entry name" value="P-loop containing nucleotide triphosphate hydrolases"/>
    <property type="match status" value="1"/>
</dbReference>
<keyword evidence="6" id="KW-1185">Reference proteome</keyword>
<sequence length="294" mass="34027">MARKQYVADSPFLVPFDGSFKVARARSAPDKGRTDKSDNERQLAAAVAELDVLQRTLYADARHAVLLVFQATDAAGKDSTIRAVLTGINPAGCQVVSFKRPSEEELRHDFLWRCARALPERGRIGVFNRSYYEEVLTVRVHPQLLAAQQLPWRPDGDKKLWRERLQSIADFERHLARNGTVILKFWLNVSREEQRQRLLARLDEPEKNWKFESGDLVERAHWADYRKAYQHLLNQTSTPWAPWYAIPADDKPYMRAQVAQIVVERLRELDLQYPQLEKAEAAKLADLRRQLLVD</sequence>
<accession>A0A6M2BWF0</accession>
<dbReference type="PIRSF" id="PIRSF028756">
    <property type="entry name" value="PPK2_prd"/>
    <property type="match status" value="1"/>
</dbReference>
<dbReference type="InterPro" id="IPR016898">
    <property type="entry name" value="Polyphosphate_phosphotransfera"/>
</dbReference>
<dbReference type="Pfam" id="PF03976">
    <property type="entry name" value="PPK2"/>
    <property type="match status" value="1"/>
</dbReference>
<dbReference type="PANTHER" id="PTHR34383:SF3">
    <property type="entry name" value="POLYPHOSPHATE:AMP PHOSPHOTRANSFERASE"/>
    <property type="match status" value="1"/>
</dbReference>
<dbReference type="SUPFAM" id="SSF52540">
    <property type="entry name" value="P-loop containing nucleoside triphosphate hydrolases"/>
    <property type="match status" value="1"/>
</dbReference>
<dbReference type="NCBIfam" id="TIGR03709">
    <property type="entry name" value="PPK2_rel_1"/>
    <property type="match status" value="1"/>
</dbReference>
<evidence type="ECO:0000256" key="1">
    <source>
        <dbReference type="ARBA" id="ARBA00009924"/>
    </source>
</evidence>
<dbReference type="GO" id="GO:0008976">
    <property type="term" value="F:polyphosphate kinase activity"/>
    <property type="evidence" value="ECO:0007669"/>
    <property type="project" value="InterPro"/>
</dbReference>
<comment type="similarity">
    <text evidence="1">Belongs to the polyphosphate kinase 2 (PPK2) family. Class I subfamily.</text>
</comment>
<dbReference type="GO" id="GO:0006797">
    <property type="term" value="P:polyphosphate metabolic process"/>
    <property type="evidence" value="ECO:0007669"/>
    <property type="project" value="InterPro"/>
</dbReference>
<dbReference type="RefSeq" id="WP_166260421.1">
    <property type="nucleotide sequence ID" value="NZ_JAAMOW010000009.1"/>
</dbReference>
<protein>
    <submittedName>
        <fullName evidence="5">Polyphosphate kinase 2 family protein</fullName>
    </submittedName>
</protein>
<dbReference type="InterPro" id="IPR022488">
    <property type="entry name" value="PPK2-related"/>
</dbReference>
<evidence type="ECO:0000259" key="4">
    <source>
        <dbReference type="Pfam" id="PF03976"/>
    </source>
</evidence>
<organism evidence="5 6">
    <name type="scientific">Solimonas terrae</name>
    <dbReference type="NCBI Taxonomy" id="1396819"/>
    <lineage>
        <taxon>Bacteria</taxon>
        <taxon>Pseudomonadati</taxon>
        <taxon>Pseudomonadota</taxon>
        <taxon>Gammaproteobacteria</taxon>
        <taxon>Nevskiales</taxon>
        <taxon>Nevskiaceae</taxon>
        <taxon>Solimonas</taxon>
    </lineage>
</organism>
<evidence type="ECO:0000313" key="5">
    <source>
        <dbReference type="EMBL" id="NGY06595.1"/>
    </source>
</evidence>
<name>A0A6M2BWF0_9GAMM</name>
<evidence type="ECO:0000256" key="3">
    <source>
        <dbReference type="ARBA" id="ARBA00022777"/>
    </source>
</evidence>